<dbReference type="STRING" id="1043004.A0A074W7Z4"/>
<dbReference type="Gene3D" id="3.50.50.60">
    <property type="entry name" value="FAD/NAD(P)-binding domain"/>
    <property type="match status" value="1"/>
</dbReference>
<dbReference type="OrthoDB" id="5046242at2759"/>
<keyword evidence="4" id="KW-1185">Reference proteome</keyword>
<accession>A0A074W7Z4</accession>
<evidence type="ECO:0000259" key="2">
    <source>
        <dbReference type="Pfam" id="PF01593"/>
    </source>
</evidence>
<dbReference type="EMBL" id="KL584724">
    <property type="protein sequence ID" value="KEQ69018.1"/>
    <property type="molecule type" value="Genomic_DNA"/>
</dbReference>
<dbReference type="InterPro" id="IPR050281">
    <property type="entry name" value="Flavin_monoamine_oxidase"/>
</dbReference>
<dbReference type="AlphaFoldDB" id="A0A074W7Z4"/>
<dbReference type="SUPFAM" id="SSF51905">
    <property type="entry name" value="FAD/NAD(P)-binding domain"/>
    <property type="match status" value="1"/>
</dbReference>
<dbReference type="HOGENOM" id="CLU_004498_7_1_1"/>
<dbReference type="InterPro" id="IPR002937">
    <property type="entry name" value="Amino_oxidase"/>
</dbReference>
<dbReference type="PRINTS" id="PR00419">
    <property type="entry name" value="ADXRDTASE"/>
</dbReference>
<reference evidence="3 4" key="1">
    <citation type="journal article" date="2014" name="BMC Genomics">
        <title>Genome sequencing of four Aureobasidium pullulans varieties: biotechnological potential, stress tolerance, and description of new species.</title>
        <authorList>
            <person name="Gostin Ar C."/>
            <person name="Ohm R.A."/>
            <person name="Kogej T."/>
            <person name="Sonjak S."/>
            <person name="Turk M."/>
            <person name="Zajc J."/>
            <person name="Zalar P."/>
            <person name="Grube M."/>
            <person name="Sun H."/>
            <person name="Han J."/>
            <person name="Sharma A."/>
            <person name="Chiniquy J."/>
            <person name="Ngan C.Y."/>
            <person name="Lipzen A."/>
            <person name="Barry K."/>
            <person name="Grigoriev I.V."/>
            <person name="Gunde-Cimerman N."/>
        </authorList>
    </citation>
    <scope>NUCLEOTIDE SEQUENCE [LARGE SCALE GENOMIC DNA]</scope>
    <source>
        <strain evidence="3 4">CBS 147.97</strain>
    </source>
</reference>
<dbReference type="GO" id="GO:0006338">
    <property type="term" value="P:chromatin remodeling"/>
    <property type="evidence" value="ECO:0007669"/>
    <property type="project" value="TreeGrafter"/>
</dbReference>
<evidence type="ECO:0000313" key="3">
    <source>
        <dbReference type="EMBL" id="KEQ69018.1"/>
    </source>
</evidence>
<gene>
    <name evidence="3" type="ORF">M436DRAFT_57055</name>
</gene>
<feature type="compositionally biased region" description="Polar residues" evidence="1">
    <location>
        <begin position="322"/>
        <end position="341"/>
    </location>
</feature>
<dbReference type="PANTHER" id="PTHR10742">
    <property type="entry name" value="FLAVIN MONOAMINE OXIDASE"/>
    <property type="match status" value="1"/>
</dbReference>
<sequence>MLRTAASSATKKLHIGIIGAGFSGLRCADVLLSHGHRVTILEARNRVGGRVGQSNHLGHTVDLGPNWIHGTDDNPIFEIAKKTDTQLHYWDERQRILDVEGKAVESKEAEEYGRILWDDGLISQAFKYSRENTATIDPKLSLMDFFAEKAETLFTDLEQKEAERKRRTLLQICDFWGSYVGSPTTAQSLKFFWLEECIEGENPFVAGTYTKILEFVAKPALEKAEVKLETRVTAIKGRKQEGGKVEVRVDGGDRYEFDEVVMTAPLGWLKRNKDVFVDGLTKDLDRAINAIGYGALDKIYITFPTAFWEITSENASEPKGTATISSSNTPNTTALTAPLHQSSSTTSPTTSYPGFTHYLSPNYATATNPQKWDQQAMNLSALPSPSTHPTLLFYIYGSCSAHIASLAQLPQPTRDEKLNAFLAPYISLLPNFSPSSPHCKPSAIFATAWAGDELAGYGSYANFQVGLEDGDVHVECMREGMPERGIWIAGEHTAPFVALGTATGAYWSGEKVALRILEGVVVEGEREGEGK</sequence>
<dbReference type="RefSeq" id="XP_013423113.1">
    <property type="nucleotide sequence ID" value="XM_013567659.1"/>
</dbReference>
<evidence type="ECO:0000313" key="4">
    <source>
        <dbReference type="Proteomes" id="UP000027730"/>
    </source>
</evidence>
<dbReference type="GeneID" id="25412417"/>
<organism evidence="3 4">
    <name type="scientific">Aureobasidium namibiae CBS 147.97</name>
    <dbReference type="NCBI Taxonomy" id="1043004"/>
    <lineage>
        <taxon>Eukaryota</taxon>
        <taxon>Fungi</taxon>
        <taxon>Dikarya</taxon>
        <taxon>Ascomycota</taxon>
        <taxon>Pezizomycotina</taxon>
        <taxon>Dothideomycetes</taxon>
        <taxon>Dothideomycetidae</taxon>
        <taxon>Dothideales</taxon>
        <taxon>Saccotheciaceae</taxon>
        <taxon>Aureobasidium</taxon>
    </lineage>
</organism>
<name>A0A074W7Z4_9PEZI</name>
<dbReference type="PANTHER" id="PTHR10742:SF414">
    <property type="entry name" value="CONTAINING AMINE OXIDASE, PUTATIVE (AFU_ORTHOLOGUE AFUA_3G12150)-RELATED"/>
    <property type="match status" value="1"/>
</dbReference>
<dbReference type="GO" id="GO:0016491">
    <property type="term" value="F:oxidoreductase activity"/>
    <property type="evidence" value="ECO:0007669"/>
    <property type="project" value="InterPro"/>
</dbReference>
<dbReference type="Pfam" id="PF01593">
    <property type="entry name" value="Amino_oxidase"/>
    <property type="match status" value="1"/>
</dbReference>
<feature type="region of interest" description="Disordered" evidence="1">
    <location>
        <begin position="317"/>
        <end position="348"/>
    </location>
</feature>
<feature type="domain" description="Amine oxidase" evidence="2">
    <location>
        <begin position="22"/>
        <end position="517"/>
    </location>
</feature>
<dbReference type="GO" id="GO:0050660">
    <property type="term" value="F:flavin adenine dinucleotide binding"/>
    <property type="evidence" value="ECO:0007669"/>
    <property type="project" value="TreeGrafter"/>
</dbReference>
<dbReference type="GO" id="GO:0003682">
    <property type="term" value="F:chromatin binding"/>
    <property type="evidence" value="ECO:0007669"/>
    <property type="project" value="TreeGrafter"/>
</dbReference>
<dbReference type="InterPro" id="IPR036188">
    <property type="entry name" value="FAD/NAD-bd_sf"/>
</dbReference>
<proteinExistence type="predicted"/>
<dbReference type="SUPFAM" id="SSF54373">
    <property type="entry name" value="FAD-linked reductases, C-terminal domain"/>
    <property type="match status" value="1"/>
</dbReference>
<evidence type="ECO:0000256" key="1">
    <source>
        <dbReference type="SAM" id="MobiDB-lite"/>
    </source>
</evidence>
<dbReference type="Gene3D" id="3.90.660.10">
    <property type="match status" value="1"/>
</dbReference>
<protein>
    <submittedName>
        <fullName evidence="3">FAD/NAD(P)-binding domain-containing protein</fullName>
    </submittedName>
</protein>
<dbReference type="Proteomes" id="UP000027730">
    <property type="component" value="Unassembled WGS sequence"/>
</dbReference>